<evidence type="ECO:0000256" key="2">
    <source>
        <dbReference type="ARBA" id="ARBA00022801"/>
    </source>
</evidence>
<evidence type="ECO:0000256" key="1">
    <source>
        <dbReference type="ARBA" id="ARBA00005964"/>
    </source>
</evidence>
<dbReference type="AlphaFoldDB" id="A0AA39YE57"/>
<dbReference type="EMBL" id="JAULSV010000003">
    <property type="protein sequence ID" value="KAK0649842.1"/>
    <property type="molecule type" value="Genomic_DNA"/>
</dbReference>
<dbReference type="EC" id="3.1.1.-" evidence="3"/>
<evidence type="ECO:0000259" key="4">
    <source>
        <dbReference type="Pfam" id="PF00135"/>
    </source>
</evidence>
<dbReference type="InterPro" id="IPR029058">
    <property type="entry name" value="AB_hydrolase_fold"/>
</dbReference>
<gene>
    <name evidence="5" type="ORF">B0T16DRAFT_492378</name>
</gene>
<feature type="signal peptide" evidence="3">
    <location>
        <begin position="1"/>
        <end position="24"/>
    </location>
</feature>
<dbReference type="InterPro" id="IPR050309">
    <property type="entry name" value="Type-B_Carboxylest/Lipase"/>
</dbReference>
<keyword evidence="6" id="KW-1185">Reference proteome</keyword>
<reference evidence="5" key="1">
    <citation type="submission" date="2023-06" db="EMBL/GenBank/DDBJ databases">
        <title>Genome-scale phylogeny and comparative genomics of the fungal order Sordariales.</title>
        <authorList>
            <consortium name="Lawrence Berkeley National Laboratory"/>
            <person name="Hensen N."/>
            <person name="Bonometti L."/>
            <person name="Westerberg I."/>
            <person name="Brannstrom I.O."/>
            <person name="Guillou S."/>
            <person name="Cros-Aarteil S."/>
            <person name="Calhoun S."/>
            <person name="Haridas S."/>
            <person name="Kuo A."/>
            <person name="Mondo S."/>
            <person name="Pangilinan J."/>
            <person name="Riley R."/>
            <person name="Labutti K."/>
            <person name="Andreopoulos B."/>
            <person name="Lipzen A."/>
            <person name="Chen C."/>
            <person name="Yanf M."/>
            <person name="Daum C."/>
            <person name="Ng V."/>
            <person name="Clum A."/>
            <person name="Steindorff A."/>
            <person name="Ohm R."/>
            <person name="Martin F."/>
            <person name="Silar P."/>
            <person name="Natvig D."/>
            <person name="Lalanne C."/>
            <person name="Gautier V."/>
            <person name="Ament-Velasquez S.L."/>
            <person name="Kruys A."/>
            <person name="Hutchinson M.I."/>
            <person name="Powell A.J."/>
            <person name="Barry K."/>
            <person name="Miller A.N."/>
            <person name="Grigoriev I.V."/>
            <person name="Debuchy R."/>
            <person name="Gladieux P."/>
            <person name="Thoren M.H."/>
            <person name="Johannesson H."/>
        </authorList>
    </citation>
    <scope>NUCLEOTIDE SEQUENCE</scope>
    <source>
        <strain evidence="5">SMH2532-1</strain>
    </source>
</reference>
<protein>
    <recommendedName>
        <fullName evidence="3">Carboxylic ester hydrolase</fullName>
        <ecNumber evidence="3">3.1.1.-</ecNumber>
    </recommendedName>
</protein>
<proteinExistence type="inferred from homology"/>
<evidence type="ECO:0000313" key="5">
    <source>
        <dbReference type="EMBL" id="KAK0649842.1"/>
    </source>
</evidence>
<name>A0AA39YE57_9PEZI</name>
<sequence>MPSRSYLSMCVSALGLSVLAAGQSLPVVDLFTSVHRGQVTGNATHGFYSFNNMPYAEPPVGPLRFRVPIPKITINRTVDDGTATPKICPQANAGWFGISIPFAIEQVTGSPPPPFPGPPPPDPRQNEDCLYVDVKSPRAVFESNRKNLPVLVWIHGGGFAGGSKNEVNPAGLIAQGLRDGKSGFVYVGINYRLGLFGFPPKGPADWDVATNAGLYDQRLALLWVQANIHKFGGDASKVTVIGESAGGSSIALQLTSFWGIDGSVPFKRAIIQSPAQRPATDATVYAAVHSQFLATAGVSSMNAARSLSYTALQNANLAIAGGSSFGHFTWGPNVDGFFIPDHLVRSLAQKRVDRNVEVLVTYTANESLIFTDPRVQDNTAFKAYFQGLLPSIPASKINTLATTVYPEDFSGAQPYTTQTQRLQLAIAESIVLCNAFATDIAYLNATRAGKFSVFPAIHANDVAFTFYNGEPVDGFGTPINGAIARQMQQWFSDYATVGTASGSSATIFPIYTNQAKILNITDTGNTVVQPDPASNPRCRFWIEGLYA</sequence>
<evidence type="ECO:0000256" key="3">
    <source>
        <dbReference type="RuleBase" id="RU361235"/>
    </source>
</evidence>
<organism evidence="5 6">
    <name type="scientific">Cercophora newfieldiana</name>
    <dbReference type="NCBI Taxonomy" id="92897"/>
    <lineage>
        <taxon>Eukaryota</taxon>
        <taxon>Fungi</taxon>
        <taxon>Dikarya</taxon>
        <taxon>Ascomycota</taxon>
        <taxon>Pezizomycotina</taxon>
        <taxon>Sordariomycetes</taxon>
        <taxon>Sordariomycetidae</taxon>
        <taxon>Sordariales</taxon>
        <taxon>Lasiosphaeriaceae</taxon>
        <taxon>Cercophora</taxon>
    </lineage>
</organism>
<dbReference type="Gene3D" id="3.40.50.1820">
    <property type="entry name" value="alpha/beta hydrolase"/>
    <property type="match status" value="1"/>
</dbReference>
<dbReference type="Proteomes" id="UP001174936">
    <property type="component" value="Unassembled WGS sequence"/>
</dbReference>
<dbReference type="InterPro" id="IPR002018">
    <property type="entry name" value="CarbesteraseB"/>
</dbReference>
<dbReference type="Pfam" id="PF00135">
    <property type="entry name" value="COesterase"/>
    <property type="match status" value="1"/>
</dbReference>
<evidence type="ECO:0000313" key="6">
    <source>
        <dbReference type="Proteomes" id="UP001174936"/>
    </source>
</evidence>
<dbReference type="PROSITE" id="PS00122">
    <property type="entry name" value="CARBOXYLESTERASE_B_1"/>
    <property type="match status" value="1"/>
</dbReference>
<dbReference type="PANTHER" id="PTHR11559">
    <property type="entry name" value="CARBOXYLESTERASE"/>
    <property type="match status" value="1"/>
</dbReference>
<keyword evidence="3" id="KW-0732">Signal</keyword>
<feature type="chain" id="PRO_5041486320" description="Carboxylic ester hydrolase" evidence="3">
    <location>
        <begin position="25"/>
        <end position="547"/>
    </location>
</feature>
<dbReference type="GO" id="GO:0016787">
    <property type="term" value="F:hydrolase activity"/>
    <property type="evidence" value="ECO:0007669"/>
    <property type="project" value="UniProtKB-KW"/>
</dbReference>
<comment type="similarity">
    <text evidence="1 3">Belongs to the type-B carboxylesterase/lipase family.</text>
</comment>
<comment type="caution">
    <text evidence="5">The sequence shown here is derived from an EMBL/GenBank/DDBJ whole genome shotgun (WGS) entry which is preliminary data.</text>
</comment>
<dbReference type="InterPro" id="IPR019826">
    <property type="entry name" value="Carboxylesterase_B_AS"/>
</dbReference>
<keyword evidence="2 3" id="KW-0378">Hydrolase</keyword>
<dbReference type="SUPFAM" id="SSF53474">
    <property type="entry name" value="alpha/beta-Hydrolases"/>
    <property type="match status" value="1"/>
</dbReference>
<accession>A0AA39YE57</accession>
<feature type="domain" description="Carboxylesterase type B" evidence="4">
    <location>
        <begin position="33"/>
        <end position="541"/>
    </location>
</feature>